<dbReference type="AlphaFoldDB" id="A0A7J6MQE5"/>
<dbReference type="Pfam" id="PF00071">
    <property type="entry name" value="Ras"/>
    <property type="match status" value="1"/>
</dbReference>
<dbReference type="InterPro" id="IPR027417">
    <property type="entry name" value="P-loop_NTPase"/>
</dbReference>
<keyword evidence="2" id="KW-1185">Reference proteome</keyword>
<sequence length="192" mass="21186">MVRSESSASDTPYFVPLKRKPMNSKHMDTCKEASEGRVTVVGDSGVGKTTLITLLRSIVGNPSTTYAEEILHRDHIGAYYLKQSQPTIGVDFVPMTINHQGKDTKVGLWDCGGHQRVSSIVGQVVGLGYDSRTGLQGKQRQITFKQAGDWARSNRACREYFELPRLDPTEDTTSVIHKLGDVICMALKKCPS</sequence>
<dbReference type="PRINTS" id="PR00449">
    <property type="entry name" value="RASTRNSFRMNG"/>
</dbReference>
<dbReference type="GO" id="GO:0003924">
    <property type="term" value="F:GTPase activity"/>
    <property type="evidence" value="ECO:0007669"/>
    <property type="project" value="InterPro"/>
</dbReference>
<evidence type="ECO:0000313" key="2">
    <source>
        <dbReference type="Proteomes" id="UP000591131"/>
    </source>
</evidence>
<dbReference type="EMBL" id="JAAPAO010000075">
    <property type="protein sequence ID" value="KAF4673819.1"/>
    <property type="molecule type" value="Genomic_DNA"/>
</dbReference>
<dbReference type="GO" id="GO:0005525">
    <property type="term" value="F:GTP binding"/>
    <property type="evidence" value="ECO:0007669"/>
    <property type="project" value="InterPro"/>
</dbReference>
<evidence type="ECO:0000313" key="1">
    <source>
        <dbReference type="EMBL" id="KAF4673819.1"/>
    </source>
</evidence>
<dbReference type="OrthoDB" id="416553at2759"/>
<dbReference type="SUPFAM" id="SSF52540">
    <property type="entry name" value="P-loop containing nucleoside triphosphate hydrolases"/>
    <property type="match status" value="1"/>
</dbReference>
<accession>A0A7J6MQE5</accession>
<gene>
    <name evidence="1" type="ORF">FOL47_010078</name>
</gene>
<name>A0A7J6MQE5_PERCH</name>
<dbReference type="InterPro" id="IPR001806">
    <property type="entry name" value="Small_GTPase"/>
</dbReference>
<comment type="caution">
    <text evidence="1">The sequence shown here is derived from an EMBL/GenBank/DDBJ whole genome shotgun (WGS) entry which is preliminary data.</text>
</comment>
<dbReference type="Proteomes" id="UP000591131">
    <property type="component" value="Unassembled WGS sequence"/>
</dbReference>
<protein>
    <submittedName>
        <fullName evidence="1">Uncharacterized protein</fullName>
    </submittedName>
</protein>
<proteinExistence type="predicted"/>
<reference evidence="1 2" key="1">
    <citation type="submission" date="2020-04" db="EMBL/GenBank/DDBJ databases">
        <title>Perkinsus chesapeaki whole genome sequence.</title>
        <authorList>
            <person name="Bogema D.R."/>
        </authorList>
    </citation>
    <scope>NUCLEOTIDE SEQUENCE [LARGE SCALE GENOMIC DNA]</scope>
    <source>
        <strain evidence="1">ATCC PRA-425</strain>
    </source>
</reference>
<dbReference type="Gene3D" id="3.40.50.300">
    <property type="entry name" value="P-loop containing nucleotide triphosphate hydrolases"/>
    <property type="match status" value="1"/>
</dbReference>
<organism evidence="1 2">
    <name type="scientific">Perkinsus chesapeaki</name>
    <name type="common">Clam parasite</name>
    <name type="synonym">Perkinsus andrewsi</name>
    <dbReference type="NCBI Taxonomy" id="330153"/>
    <lineage>
        <taxon>Eukaryota</taxon>
        <taxon>Sar</taxon>
        <taxon>Alveolata</taxon>
        <taxon>Perkinsozoa</taxon>
        <taxon>Perkinsea</taxon>
        <taxon>Perkinsida</taxon>
        <taxon>Perkinsidae</taxon>
        <taxon>Perkinsus</taxon>
    </lineage>
</organism>